<name>A0A2W4ZWK6_9BACT</name>
<evidence type="ECO:0000259" key="6">
    <source>
        <dbReference type="Pfam" id="PF08281"/>
    </source>
</evidence>
<reference evidence="7 8" key="1">
    <citation type="submission" date="2017-08" db="EMBL/GenBank/DDBJ databases">
        <title>Infants hospitalized years apart are colonized by the same room-sourced microbial strains.</title>
        <authorList>
            <person name="Brooks B."/>
            <person name="Olm M.R."/>
            <person name="Firek B.A."/>
            <person name="Baker R."/>
            <person name="Thomas B.C."/>
            <person name="Morowitz M.J."/>
            <person name="Banfield J.F."/>
        </authorList>
    </citation>
    <scope>NUCLEOTIDE SEQUENCE [LARGE SCALE GENOMIC DNA]</scope>
    <source>
        <strain evidence="7">S2_018_000_R2_104</strain>
    </source>
</reference>
<dbReference type="Gene3D" id="1.10.1740.10">
    <property type="match status" value="1"/>
</dbReference>
<dbReference type="Pfam" id="PF04542">
    <property type="entry name" value="Sigma70_r2"/>
    <property type="match status" value="1"/>
</dbReference>
<evidence type="ECO:0000313" key="7">
    <source>
        <dbReference type="EMBL" id="PZO86674.1"/>
    </source>
</evidence>
<keyword evidence="2" id="KW-0805">Transcription regulation</keyword>
<dbReference type="PANTHER" id="PTHR43133">
    <property type="entry name" value="RNA POLYMERASE ECF-TYPE SIGMA FACTO"/>
    <property type="match status" value="1"/>
</dbReference>
<feature type="domain" description="RNA polymerase sigma-70 region 2" evidence="5">
    <location>
        <begin position="41"/>
        <end position="107"/>
    </location>
</feature>
<dbReference type="GO" id="GO:0003677">
    <property type="term" value="F:DNA binding"/>
    <property type="evidence" value="ECO:0007669"/>
    <property type="project" value="InterPro"/>
</dbReference>
<dbReference type="Pfam" id="PF08281">
    <property type="entry name" value="Sigma70_r4_2"/>
    <property type="match status" value="1"/>
</dbReference>
<dbReference type="Proteomes" id="UP000249557">
    <property type="component" value="Unassembled WGS sequence"/>
</dbReference>
<dbReference type="InterPro" id="IPR013249">
    <property type="entry name" value="RNA_pol_sigma70_r4_t2"/>
</dbReference>
<dbReference type="AlphaFoldDB" id="A0A2W4ZWK6"/>
<protein>
    <submittedName>
        <fullName evidence="7">RNA polymerase subunit sigma</fullName>
    </submittedName>
</protein>
<comment type="similarity">
    <text evidence="1">Belongs to the sigma-70 factor family. ECF subfamily.</text>
</comment>
<dbReference type="InterPro" id="IPR007627">
    <property type="entry name" value="RNA_pol_sigma70_r2"/>
</dbReference>
<feature type="domain" description="RNA polymerase sigma factor 70 region 4 type 2" evidence="6">
    <location>
        <begin position="140"/>
        <end position="190"/>
    </location>
</feature>
<dbReference type="CDD" id="cd06171">
    <property type="entry name" value="Sigma70_r4"/>
    <property type="match status" value="1"/>
</dbReference>
<comment type="caution">
    <text evidence="7">The sequence shown here is derived from an EMBL/GenBank/DDBJ whole genome shotgun (WGS) entry which is preliminary data.</text>
</comment>
<dbReference type="EMBL" id="QFNK01000100">
    <property type="protein sequence ID" value="PZO86674.1"/>
    <property type="molecule type" value="Genomic_DNA"/>
</dbReference>
<dbReference type="NCBIfam" id="TIGR02937">
    <property type="entry name" value="sigma70-ECF"/>
    <property type="match status" value="1"/>
</dbReference>
<dbReference type="InterPro" id="IPR013324">
    <property type="entry name" value="RNA_pol_sigma_r3/r4-like"/>
</dbReference>
<gene>
    <name evidence="7" type="ORF">DI626_05895</name>
</gene>
<dbReference type="Gene3D" id="1.10.10.10">
    <property type="entry name" value="Winged helix-like DNA-binding domain superfamily/Winged helix DNA-binding domain"/>
    <property type="match status" value="1"/>
</dbReference>
<evidence type="ECO:0000256" key="2">
    <source>
        <dbReference type="ARBA" id="ARBA00023015"/>
    </source>
</evidence>
<evidence type="ECO:0000256" key="3">
    <source>
        <dbReference type="ARBA" id="ARBA00023082"/>
    </source>
</evidence>
<accession>A0A2W4ZWK6</accession>
<organism evidence="7 8">
    <name type="scientific">Micavibrio aeruginosavorus</name>
    <dbReference type="NCBI Taxonomy" id="349221"/>
    <lineage>
        <taxon>Bacteria</taxon>
        <taxon>Pseudomonadati</taxon>
        <taxon>Bdellovibrionota</taxon>
        <taxon>Bdellovibrionia</taxon>
        <taxon>Bdellovibrionales</taxon>
        <taxon>Pseudobdellovibrionaceae</taxon>
        <taxon>Micavibrio</taxon>
    </lineage>
</organism>
<dbReference type="InterPro" id="IPR036388">
    <property type="entry name" value="WH-like_DNA-bd_sf"/>
</dbReference>
<evidence type="ECO:0000256" key="1">
    <source>
        <dbReference type="ARBA" id="ARBA00010641"/>
    </source>
</evidence>
<dbReference type="SUPFAM" id="SSF88946">
    <property type="entry name" value="Sigma2 domain of RNA polymerase sigma factors"/>
    <property type="match status" value="1"/>
</dbReference>
<dbReference type="GO" id="GO:0016987">
    <property type="term" value="F:sigma factor activity"/>
    <property type="evidence" value="ECO:0007669"/>
    <property type="project" value="UniProtKB-KW"/>
</dbReference>
<keyword evidence="4" id="KW-0804">Transcription</keyword>
<evidence type="ECO:0000256" key="4">
    <source>
        <dbReference type="ARBA" id="ARBA00023163"/>
    </source>
</evidence>
<proteinExistence type="inferred from homology"/>
<dbReference type="InterPro" id="IPR039425">
    <property type="entry name" value="RNA_pol_sigma-70-like"/>
</dbReference>
<evidence type="ECO:0000259" key="5">
    <source>
        <dbReference type="Pfam" id="PF04542"/>
    </source>
</evidence>
<evidence type="ECO:0000313" key="8">
    <source>
        <dbReference type="Proteomes" id="UP000249557"/>
    </source>
</evidence>
<sequence>MSASLIPANTDLPPDTASPAAFSALLVAVGRDKDREAFARLFDHFAPRIKSFLMKGGAAPDQAEELAQETMFTIWQKAAAFDPQKANAATWIYTIARNKRTDALRKRIRPEGGEDETDLIADERDNAAQEFAGQQESDIMAQEIDKLPPEQADLLYRSFFEDKSHADIARETNIPLGTVKSRIRLALEKLGANRKIKELR</sequence>
<dbReference type="GO" id="GO:0006352">
    <property type="term" value="P:DNA-templated transcription initiation"/>
    <property type="evidence" value="ECO:0007669"/>
    <property type="project" value="InterPro"/>
</dbReference>
<dbReference type="PANTHER" id="PTHR43133:SF62">
    <property type="entry name" value="RNA POLYMERASE SIGMA FACTOR SIGZ"/>
    <property type="match status" value="1"/>
</dbReference>
<dbReference type="SUPFAM" id="SSF88659">
    <property type="entry name" value="Sigma3 and sigma4 domains of RNA polymerase sigma factors"/>
    <property type="match status" value="1"/>
</dbReference>
<dbReference type="InterPro" id="IPR013325">
    <property type="entry name" value="RNA_pol_sigma_r2"/>
</dbReference>
<dbReference type="InterPro" id="IPR014284">
    <property type="entry name" value="RNA_pol_sigma-70_dom"/>
</dbReference>
<keyword evidence="3" id="KW-0731">Sigma factor</keyword>